<keyword evidence="1" id="KW-0175">Coiled coil</keyword>
<reference evidence="3 4" key="1">
    <citation type="submission" date="2017-01" db="EMBL/GenBank/DDBJ databases">
        <authorList>
            <person name="Mah S.A."/>
            <person name="Swanson W.J."/>
            <person name="Moy G.W."/>
            <person name="Vacquier V.D."/>
        </authorList>
    </citation>
    <scope>NUCLEOTIDE SEQUENCE [LARGE SCALE GENOMIC DNA]</scope>
    <source>
        <strain evidence="3 4">GSMNP</strain>
    </source>
</reference>
<feature type="compositionally biased region" description="Polar residues" evidence="2">
    <location>
        <begin position="274"/>
        <end position="293"/>
    </location>
</feature>
<protein>
    <submittedName>
        <fullName evidence="3">Uncharacterized protein</fullName>
    </submittedName>
</protein>
<dbReference type="AlphaFoldDB" id="A0A1R1YE94"/>
<comment type="caution">
    <text evidence="3">The sequence shown here is derived from an EMBL/GenBank/DDBJ whole genome shotgun (WGS) entry which is preliminary data.</text>
</comment>
<feature type="coiled-coil region" evidence="1">
    <location>
        <begin position="152"/>
        <end position="186"/>
    </location>
</feature>
<dbReference type="EMBL" id="LSSN01000201">
    <property type="protein sequence ID" value="OMJ25251.1"/>
    <property type="molecule type" value="Genomic_DNA"/>
</dbReference>
<evidence type="ECO:0000256" key="1">
    <source>
        <dbReference type="SAM" id="Coils"/>
    </source>
</evidence>
<dbReference type="Gene3D" id="6.10.140.1020">
    <property type="match status" value="1"/>
</dbReference>
<sequence>MKKRKQDYTSTPFKSPLRQHPKLDGTIQTPKTLPTKLPSMNNPINVNSPLHSAYLPKIKVNLINSELQKSLDNLPKPQKSTPSKVTEFSTPLPKLASEASSTLRVNKSAPRFKLNFNIPKNSKLLANSTNYSLMKNTSTTHENISIDNSSSKSLLLNKKQKIAQEIKRLKDEISLLQTAITVSKKENGAEVIDLTEKWKNVFIDSSEQLYKLIEPALISSSNISVHKLNYHLFSCSESRKESEMTAYSQNQNLNIYKKHELIADRNDYNEKNEYSSTYSNENVPQELQKQDSTCSTGSNEDMYCMMLKSFGIDYKKLGLR</sequence>
<dbReference type="Proteomes" id="UP000187283">
    <property type="component" value="Unassembled WGS sequence"/>
</dbReference>
<evidence type="ECO:0000256" key="2">
    <source>
        <dbReference type="SAM" id="MobiDB-lite"/>
    </source>
</evidence>
<keyword evidence="4" id="KW-1185">Reference proteome</keyword>
<feature type="compositionally biased region" description="Polar residues" evidence="2">
    <location>
        <begin position="26"/>
        <end position="40"/>
    </location>
</feature>
<gene>
    <name evidence="3" type="ORF">AYI70_g1025</name>
</gene>
<evidence type="ECO:0000313" key="4">
    <source>
        <dbReference type="Proteomes" id="UP000187283"/>
    </source>
</evidence>
<organism evidence="3 4">
    <name type="scientific">Smittium culicis</name>
    <dbReference type="NCBI Taxonomy" id="133412"/>
    <lineage>
        <taxon>Eukaryota</taxon>
        <taxon>Fungi</taxon>
        <taxon>Fungi incertae sedis</taxon>
        <taxon>Zoopagomycota</taxon>
        <taxon>Kickxellomycotina</taxon>
        <taxon>Harpellomycetes</taxon>
        <taxon>Harpellales</taxon>
        <taxon>Legeriomycetaceae</taxon>
        <taxon>Smittium</taxon>
    </lineage>
</organism>
<dbReference type="OrthoDB" id="5549316at2759"/>
<proteinExistence type="predicted"/>
<name>A0A1R1YE94_9FUNG</name>
<evidence type="ECO:0000313" key="3">
    <source>
        <dbReference type="EMBL" id="OMJ25251.1"/>
    </source>
</evidence>
<feature type="region of interest" description="Disordered" evidence="2">
    <location>
        <begin position="272"/>
        <end position="293"/>
    </location>
</feature>
<feature type="region of interest" description="Disordered" evidence="2">
    <location>
        <begin position="1"/>
        <end position="40"/>
    </location>
</feature>
<accession>A0A1R1YE94</accession>